<gene>
    <name evidence="1" type="ORF">C7B65_22345</name>
</gene>
<evidence type="ECO:0000313" key="2">
    <source>
        <dbReference type="Proteomes" id="UP000238634"/>
    </source>
</evidence>
<comment type="caution">
    <text evidence="1">The sequence shown here is derived from an EMBL/GenBank/DDBJ whole genome shotgun (WGS) entry which is preliminary data.</text>
</comment>
<dbReference type="Proteomes" id="UP000238634">
    <property type="component" value="Unassembled WGS sequence"/>
</dbReference>
<dbReference type="EMBL" id="PVWG01000046">
    <property type="protein sequence ID" value="PSB16173.1"/>
    <property type="molecule type" value="Genomic_DNA"/>
</dbReference>
<proteinExistence type="predicted"/>
<dbReference type="STRING" id="1920490.GCA_001895925_02541"/>
<dbReference type="RefSeq" id="WP_073074833.1">
    <property type="nucleotide sequence ID" value="NZ_MPPI01000047.1"/>
</dbReference>
<reference evidence="1 2" key="2">
    <citation type="submission" date="2018-03" db="EMBL/GenBank/DDBJ databases">
        <title>The ancient ancestry and fast evolution of plastids.</title>
        <authorList>
            <person name="Moore K.R."/>
            <person name="Magnabosco C."/>
            <person name="Momper L."/>
            <person name="Gold D.A."/>
            <person name="Bosak T."/>
            <person name="Fournier G.P."/>
        </authorList>
    </citation>
    <scope>NUCLEOTIDE SEQUENCE [LARGE SCALE GENOMIC DNA]</scope>
    <source>
        <strain evidence="1 2">ULC007</strain>
    </source>
</reference>
<dbReference type="OrthoDB" id="574486at2"/>
<protein>
    <recommendedName>
        <fullName evidence="3">Ribbon-helix-helix protein, CopG family</fullName>
    </recommendedName>
</protein>
<name>A0A2T1D6M4_9CYAN</name>
<evidence type="ECO:0008006" key="3">
    <source>
        <dbReference type="Google" id="ProtNLM"/>
    </source>
</evidence>
<sequence length="86" mass="9864">MATIETAIVLQQSLLEDAEAIAHQMNISRSQLLEMAIAEFVQRYQVRQSLNLEKVNEAYTDAPDPDDQRLLAGMRRLHRQVLENDV</sequence>
<organism evidence="1 2">
    <name type="scientific">Phormidesmis priestleyi ULC007</name>
    <dbReference type="NCBI Taxonomy" id="1920490"/>
    <lineage>
        <taxon>Bacteria</taxon>
        <taxon>Bacillati</taxon>
        <taxon>Cyanobacteriota</taxon>
        <taxon>Cyanophyceae</taxon>
        <taxon>Leptolyngbyales</taxon>
        <taxon>Leptolyngbyaceae</taxon>
        <taxon>Phormidesmis</taxon>
    </lineage>
</organism>
<evidence type="ECO:0000313" key="1">
    <source>
        <dbReference type="EMBL" id="PSB16173.1"/>
    </source>
</evidence>
<reference evidence="1 2" key="1">
    <citation type="submission" date="2018-02" db="EMBL/GenBank/DDBJ databases">
        <authorList>
            <person name="Cohen D.B."/>
            <person name="Kent A.D."/>
        </authorList>
    </citation>
    <scope>NUCLEOTIDE SEQUENCE [LARGE SCALE GENOMIC DNA]</scope>
    <source>
        <strain evidence="1 2">ULC007</strain>
    </source>
</reference>
<keyword evidence="2" id="KW-1185">Reference proteome</keyword>
<dbReference type="AlphaFoldDB" id="A0A2T1D6M4"/>
<accession>A0A2T1D6M4</accession>